<reference evidence="2" key="1">
    <citation type="submission" date="2021-09" db="EMBL/GenBank/DDBJ databases">
        <authorList>
            <consortium name="AG Swart"/>
            <person name="Singh M."/>
            <person name="Singh A."/>
            <person name="Seah K."/>
            <person name="Emmerich C."/>
        </authorList>
    </citation>
    <scope>NUCLEOTIDE SEQUENCE</scope>
    <source>
        <strain evidence="2">ATCC30299</strain>
    </source>
</reference>
<keyword evidence="3" id="KW-1185">Reference proteome</keyword>
<feature type="chain" id="PRO_5043347571" evidence="1">
    <location>
        <begin position="16"/>
        <end position="1992"/>
    </location>
</feature>
<sequence>MVRYLFIFLFSLANSYLIADTSKPNPVSPSSANAGETGVDYWFFMEIEQGISAGDYLIIVFPSQFSDIGMGTGQSCLINDVVHSCSESNNVIVTITLSSTISSVTRLRVKVPNITNPSSSMGTGYFTIYSQMHNGGQIIDSNDAFGVIGFAKSVTSMTGAVTSTTIALTKTSDYTFTFTLASSLSAGSTFTITIPSPFSITSTTSCIPVAYSTGVAVIPGTYTCTSSGNILTLSGLSQNLASGVQVGIKVTSIMNPYYSLSASAANFIVQTIMPNSEIIVDRASISSLAVPAGVISSISHDPYTSGSDFSSGNTLYTLLNFTTQTAVPVGGTITIDYKATLDSSSCYIVSGLPNKTDGSFYSCAVSGTVATISNFGAIDAGKTISVANLLTVGSSSITSATITTSVTINSSSMTIDTNSATWGFTLASSYSGSQPTSTSFTYQNNAGGTGYATIGLTRTYSGIESFTIYMPSDCSITAGDIITLTWLDSSNAALTTISSPTWSGQSIYFQTTYTGSSIASTIKIAPALGFNYPTLASSKSHPLEWVIKIGSQSLTTLQTTLNPKAFDTSAGKTGISYSKAVSIYYPYTFSIQVDQALTIVNNRKLFFSVDFPTSSAFPDKLGTGYAYSTATSIPCSPYTLKDLKTASVTCTLTTASGSSNVKITNFDSIAAGTLISFTLLIQNGASLATTSITIKSGYTDSNSVSQIVQQSSISVTFSSTASTWTTSTISRDNTIVGTVTPLNVTLQLPTADSQAYDLLLIVFPALWSINSKSFSMSIDSIPITKYSLFQNSYAPAVYMTIDDVISHSASSILNIVGMKNGPYEGSGSGNLQVTMITNSTLAVQASSSVSLTSATHNTLTLSVSPNSMHQTAGDVTFRFSIVNPTSIPAGGYIVITFPSGFDLVYSTCSYSYLLSSASTCTFSSQTIKITGFTTIAAGTSFSVKVLTVKNPSTATSGSFSVTTYYDSSATLTIDSATYTGFNMTSAAVSGSVYITALSFFPMSAGTKGQFLLDFSLDSSVPHGGSLTITVPSSFSLPSTMDTSNCIFNLQYSSCSKSGNVITIQPYKSFPAGIEMILIIPDITVPTNSTSPIQISSMWSSLTMSTNPSSPSSAFYLNTYTATTTAIQATVNFWPKNAAELATYNFSLTTASQLNTTFSIVIWFPKEYPAFMGELRCSSSAGILLTGALTCDSSSYMRGVVLSGFAQTAAGTAFNIIIENVPNPISSTTTSAFSIVSIDANNKVIDQLTSSLTVTISNLPALLTLNSISLDNYSIFATAAYTFTSTFSSIPSKFQIWYRFPMENFDRELPGLSDSYNCSTLAVSKATSTATSSWVSSVTCSNPYHNLLVMSGASGSIGSSYYLQTTFKDVKSSSSEGISKAFVMSVFNVDTMSIVDRSYGTASSGDVVSYIDEKQDIIISTADGVLEITPGTQITFYIHTSSTKMPVRSDLVFTYQLLGNGVQNLVTISPTSINLSKGSISSAFTVMCPTGSSTGNYTIKWTMTGDTYDLYNDPPISRLIISNENNYAVSFEGIPTLMTGSTSIPLYVYLETAPSSGLSVTFTPPSLITVSALSFAAGSTKGSFTITVGATITVGIYTIALQLAGTDAASFYLSSSSLHVTISNYDTTDPGIASFVINNPKQQHMVDISFQATEASIFYYTYGERGLALPSNTSLISYASNNTAGYYTGYIGASFIYEFTISGLTTEHDYILYGILIDLNQNVMESVFSVDFYTAEYYDSIMITLKFASAVNSTLLTTTVINVLAQQLAISSSLIAYITPTSRYLDDSSYTTASYYIYSDPTSSLPSPQDSVTYMAIPSELNKRLSAYGITLDLTYNIAQSITVLSNPRPTWIEAPSATTTTKTAVTITLKCATAGTLYMQIINDGDVIPSSRQVTLGVNAYGKPATMVYNQTVAVNTTVTITYSNLLPESSYVVVITSKNNNARLPRIMSDDVMSKLQIITQAGTISSDNNSTSAASPIVTFGALLLIYLHL</sequence>
<dbReference type="EMBL" id="CAJZBQ010000013">
    <property type="protein sequence ID" value="CAG9315467.1"/>
    <property type="molecule type" value="Genomic_DNA"/>
</dbReference>
<name>A0AAU9ILX2_9CILI</name>
<accession>A0AAU9ILX2</accession>
<organism evidence="2 3">
    <name type="scientific">Blepharisma stoltei</name>
    <dbReference type="NCBI Taxonomy" id="1481888"/>
    <lineage>
        <taxon>Eukaryota</taxon>
        <taxon>Sar</taxon>
        <taxon>Alveolata</taxon>
        <taxon>Ciliophora</taxon>
        <taxon>Postciliodesmatophora</taxon>
        <taxon>Heterotrichea</taxon>
        <taxon>Heterotrichida</taxon>
        <taxon>Blepharismidae</taxon>
        <taxon>Blepharisma</taxon>
    </lineage>
</organism>
<gene>
    <name evidence="2" type="ORF">BSTOLATCC_MIC13236</name>
</gene>
<evidence type="ECO:0000313" key="2">
    <source>
        <dbReference type="EMBL" id="CAG9315467.1"/>
    </source>
</evidence>
<proteinExistence type="predicted"/>
<comment type="caution">
    <text evidence="2">The sequence shown here is derived from an EMBL/GenBank/DDBJ whole genome shotgun (WGS) entry which is preliminary data.</text>
</comment>
<keyword evidence="1" id="KW-0732">Signal</keyword>
<evidence type="ECO:0000313" key="3">
    <source>
        <dbReference type="Proteomes" id="UP001162131"/>
    </source>
</evidence>
<protein>
    <submittedName>
        <fullName evidence="2">Uncharacterized protein</fullName>
    </submittedName>
</protein>
<evidence type="ECO:0000256" key="1">
    <source>
        <dbReference type="SAM" id="SignalP"/>
    </source>
</evidence>
<dbReference type="Proteomes" id="UP001162131">
    <property type="component" value="Unassembled WGS sequence"/>
</dbReference>
<feature type="signal peptide" evidence="1">
    <location>
        <begin position="1"/>
        <end position="15"/>
    </location>
</feature>